<name>A0A167ML06_PHYB8</name>
<proteinExistence type="predicted"/>
<dbReference type="OrthoDB" id="2243238at2759"/>
<evidence type="ECO:0000313" key="3">
    <source>
        <dbReference type="Proteomes" id="UP000077315"/>
    </source>
</evidence>
<dbReference type="Pfam" id="PF12937">
    <property type="entry name" value="F-box-like"/>
    <property type="match status" value="1"/>
</dbReference>
<dbReference type="InParanoid" id="A0A167ML06"/>
<evidence type="ECO:0000313" key="2">
    <source>
        <dbReference type="EMBL" id="OAD73154.1"/>
    </source>
</evidence>
<dbReference type="CDD" id="cd09917">
    <property type="entry name" value="F-box_SF"/>
    <property type="match status" value="1"/>
</dbReference>
<feature type="domain" description="F-box" evidence="1">
    <location>
        <begin position="4"/>
        <end position="46"/>
    </location>
</feature>
<dbReference type="VEuPathDB" id="FungiDB:PHYBLDRAFT_65754"/>
<dbReference type="RefSeq" id="XP_018291194.1">
    <property type="nucleotide sequence ID" value="XM_018441523.1"/>
</dbReference>
<evidence type="ECO:0000259" key="1">
    <source>
        <dbReference type="Pfam" id="PF12937"/>
    </source>
</evidence>
<protein>
    <recommendedName>
        <fullName evidence="1">F-box domain-containing protein</fullName>
    </recommendedName>
</protein>
<dbReference type="AlphaFoldDB" id="A0A167ML06"/>
<dbReference type="SUPFAM" id="SSF81383">
    <property type="entry name" value="F-box domain"/>
    <property type="match status" value="1"/>
</dbReference>
<sequence>MLASELPVEITLSIAEFLELEDKIQCCLVCKDWLPAFQESLFKQVFVKNRCGVRTLVDTNSSANRLLQRYGHRTGTLDIRNNNLDERQLYSLQQHLPYIRCFNWAYTSVCQLQSINFCGWTLWAECLTSLKITSRSDDLIEIRHTLNLICSNLHQLKRLYFHTSNTDSFTYTFDDLELLNDQLPELTYISLSAHLDDMSPDELLQIKNVKSRPCFKTLEIDIEKYTCEWMYYIAAKYPNISTIKTIYFQRPTGVDPPTSQALTLLAELPRPLQQLESISMSVKATCTYMYRDFVNKLRVFDIPVKNIELCVSFGWALNNSPTDCAPLTADPWANTLEKISITYFRGCSNLFNFCNGVDYYPRLVDLDIDVFGVSVLLNIVFASCPSLKTIKFTGGTLLHKSNSSTTLISHELRDISLLNASVFTKTLTYISMLCNNLKNMLLDRVNIIESERGINEKSCIDMSSTHFTKFHIRSVLYDICDEHCKVEIFLFPSSVEKIEKTICRPQIPTEDVWACFWAEPGPDCRLVYLCSQKIGEEAEKIDRYFRTFSYKPHQQYSKDQCQELVKQLSLNSWEDVLYCGYVTFKYGSVKNLVLGA</sequence>
<dbReference type="Gene3D" id="1.20.1280.50">
    <property type="match status" value="1"/>
</dbReference>
<keyword evidence="3" id="KW-1185">Reference proteome</keyword>
<dbReference type="InterPro" id="IPR036047">
    <property type="entry name" value="F-box-like_dom_sf"/>
</dbReference>
<dbReference type="EMBL" id="KV440981">
    <property type="protein sequence ID" value="OAD73154.1"/>
    <property type="molecule type" value="Genomic_DNA"/>
</dbReference>
<reference evidence="3" key="1">
    <citation type="submission" date="2015-06" db="EMBL/GenBank/DDBJ databases">
        <title>Expansion of signal transduction pathways in fungi by whole-genome duplication.</title>
        <authorList>
            <consortium name="DOE Joint Genome Institute"/>
            <person name="Corrochano L.M."/>
            <person name="Kuo A."/>
            <person name="Marcet-Houben M."/>
            <person name="Polaino S."/>
            <person name="Salamov A."/>
            <person name="Villalobos J.M."/>
            <person name="Alvarez M.I."/>
            <person name="Avalos J."/>
            <person name="Benito E.P."/>
            <person name="Benoit I."/>
            <person name="Burger G."/>
            <person name="Camino L.P."/>
            <person name="Canovas D."/>
            <person name="Cerda-Olmedo E."/>
            <person name="Cheng J.-F."/>
            <person name="Dominguez A."/>
            <person name="Elias M."/>
            <person name="Eslava A.P."/>
            <person name="Glaser F."/>
            <person name="Grimwood J."/>
            <person name="Gutierrez G."/>
            <person name="Heitman J."/>
            <person name="Henrissat B."/>
            <person name="Iturriaga E.A."/>
            <person name="Lang B.F."/>
            <person name="Lavin J.L."/>
            <person name="Lee S."/>
            <person name="Li W."/>
            <person name="Lindquist E."/>
            <person name="Lopez-Garcia S."/>
            <person name="Luque E.M."/>
            <person name="Marcos A.T."/>
            <person name="Martin J."/>
            <person name="McCluskey K."/>
            <person name="Medina H.R."/>
            <person name="Miralles-Duran A."/>
            <person name="Miyazaki A."/>
            <person name="Munoz-Torres E."/>
            <person name="Oguiza J.A."/>
            <person name="Ohm R."/>
            <person name="Olmedo M."/>
            <person name="Orejas M."/>
            <person name="Ortiz-Castellanos L."/>
            <person name="Pisabarro A.G."/>
            <person name="Rodriguez-Romero J."/>
            <person name="Ruiz-Herrera J."/>
            <person name="Ruiz-Vazquez R."/>
            <person name="Sanz C."/>
            <person name="Schackwitz W."/>
            <person name="Schmutz J."/>
            <person name="Shahriari M."/>
            <person name="Shelest E."/>
            <person name="Silva-Franco F."/>
            <person name="Soanes D."/>
            <person name="Syed K."/>
            <person name="Tagua V.G."/>
            <person name="Talbot N.J."/>
            <person name="Thon M."/>
            <person name="De vries R.P."/>
            <person name="Wiebenga A."/>
            <person name="Yadav J.S."/>
            <person name="Braun E.L."/>
            <person name="Baker S."/>
            <person name="Garre V."/>
            <person name="Horwitz B."/>
            <person name="Torres-Martinez S."/>
            <person name="Idnurm A."/>
            <person name="Herrera-Estrella A."/>
            <person name="Gabaldon T."/>
            <person name="Grigoriev I.V."/>
        </authorList>
    </citation>
    <scope>NUCLEOTIDE SEQUENCE [LARGE SCALE GENOMIC DNA]</scope>
    <source>
        <strain evidence="3">NRRL 1555(-)</strain>
    </source>
</reference>
<gene>
    <name evidence="2" type="ORF">PHYBLDRAFT_65754</name>
</gene>
<organism evidence="2 3">
    <name type="scientific">Phycomyces blakesleeanus (strain ATCC 8743b / DSM 1359 / FGSC 10004 / NBRC 33097 / NRRL 1555)</name>
    <dbReference type="NCBI Taxonomy" id="763407"/>
    <lineage>
        <taxon>Eukaryota</taxon>
        <taxon>Fungi</taxon>
        <taxon>Fungi incertae sedis</taxon>
        <taxon>Mucoromycota</taxon>
        <taxon>Mucoromycotina</taxon>
        <taxon>Mucoromycetes</taxon>
        <taxon>Mucorales</taxon>
        <taxon>Phycomycetaceae</taxon>
        <taxon>Phycomyces</taxon>
    </lineage>
</organism>
<accession>A0A167ML06</accession>
<dbReference type="Proteomes" id="UP000077315">
    <property type="component" value="Unassembled WGS sequence"/>
</dbReference>
<dbReference type="InterPro" id="IPR001810">
    <property type="entry name" value="F-box_dom"/>
</dbReference>
<dbReference type="GeneID" id="29002429"/>